<dbReference type="AlphaFoldDB" id="A0A6S7GX71"/>
<gene>
    <name evidence="1" type="ORF">PACLA_8A075124</name>
</gene>
<comment type="caution">
    <text evidence="1">The sequence shown here is derived from an EMBL/GenBank/DDBJ whole genome shotgun (WGS) entry which is preliminary data.</text>
</comment>
<organism evidence="1 2">
    <name type="scientific">Paramuricea clavata</name>
    <name type="common">Red gorgonian</name>
    <name type="synonym">Violescent sea-whip</name>
    <dbReference type="NCBI Taxonomy" id="317549"/>
    <lineage>
        <taxon>Eukaryota</taxon>
        <taxon>Metazoa</taxon>
        <taxon>Cnidaria</taxon>
        <taxon>Anthozoa</taxon>
        <taxon>Octocorallia</taxon>
        <taxon>Malacalcyonacea</taxon>
        <taxon>Plexauridae</taxon>
        <taxon>Paramuricea</taxon>
    </lineage>
</organism>
<reference evidence="1" key="1">
    <citation type="submission" date="2020-04" db="EMBL/GenBank/DDBJ databases">
        <authorList>
            <person name="Alioto T."/>
            <person name="Alioto T."/>
            <person name="Gomez Garrido J."/>
        </authorList>
    </citation>
    <scope>NUCLEOTIDE SEQUENCE</scope>
    <source>
        <strain evidence="1">A484AB</strain>
    </source>
</reference>
<keyword evidence="2" id="KW-1185">Reference proteome</keyword>
<sequence length="162" mass="17882">MSIVNTLSGAPLPEVSLPGNCLRPGKEDVCRVDVEQVNAFEFTRVSDVGLRSIQRETELKLPANSGKLMNDIKLLQPTLSVLLSSTLPAMEYLIEFTVIMAHNLTAQNMHHSFADDWQTAFFILSISQAIQQACTGSSDICENPTEEGTKNWTRYVDVLPGL</sequence>
<evidence type="ECO:0000313" key="1">
    <source>
        <dbReference type="EMBL" id="CAB3990237.1"/>
    </source>
</evidence>
<proteinExistence type="predicted"/>
<dbReference type="Proteomes" id="UP001152795">
    <property type="component" value="Unassembled WGS sequence"/>
</dbReference>
<accession>A0A6S7GX71</accession>
<evidence type="ECO:0000313" key="2">
    <source>
        <dbReference type="Proteomes" id="UP001152795"/>
    </source>
</evidence>
<name>A0A6S7GX71_PARCT</name>
<protein>
    <submittedName>
        <fullName evidence="1">Uncharacterized protein</fullName>
    </submittedName>
</protein>
<dbReference type="EMBL" id="CACRXK020001625">
    <property type="protein sequence ID" value="CAB3990237.1"/>
    <property type="molecule type" value="Genomic_DNA"/>
</dbReference>